<dbReference type="STRING" id="1827387.A4S15_11535"/>
<keyword evidence="2" id="KW-1133">Transmembrane helix</keyword>
<gene>
    <name evidence="3" type="ORF">A4S15_11535</name>
</gene>
<evidence type="ECO:0000256" key="1">
    <source>
        <dbReference type="SAM" id="MobiDB-lite"/>
    </source>
</evidence>
<keyword evidence="2" id="KW-0812">Transmembrane</keyword>
<protein>
    <recommendedName>
        <fullName evidence="5">DUF3971 domain-containing protein</fullName>
    </recommendedName>
</protein>
<sequence length="1145" mass="121436">MQSLPPPPSEVPPPRDARAVDGEVRISGNSARRVVTFCVVGASAFGLLTTLLIAAVSFHIFFGGVDLSFMSKAIRTVIADAAGPGHRAEIGAVNLAWDDGHLRLAVRDLKVIRADGLTVGSAPKAFIAIDVPALFLGKIEPVSLVAHQTSVSLTVSTDGSVALGGAQEKSDKVTPTPVLALLDPELLGRIFGTKTLVPGGGSLAELDLNDMTVTLTDERTSTTRVFERFSAGFHRTQFGAFTTTLSSTGARGPWKAAIAIGLAHDQGRPFQLSAETISVRDMVGEEGGKIGGVILDVTMNGLLATEGRMTRVEGIVRVSGDGALEGPGWQADIHRGEIAVAVEEGRDGVTIRPSLIAIGGLGGMISGTIALPAGVQTTDRLTLDLKLGAITVDRQGGSIPEVTTATMRGSFDVAGKRLDIVEGHVFGDLPVADVTGSIDFSDKIPGLKLEIGARNIGAGSVRRVWPRFIATDAHDWFMANVSAGDLTKSHLSLDIPPGVLDGRPLKRDYVNGEWHAKGAAVLLEAGLPPVTGANAVVKSTGTSVRAEGRDGRLETASGVLLLPNVLFVAEGMDQITSIGQLDATMIGAASSLLELGEKRGLALGKSAGLDVRQIAGDGLAQIQSRGPLYAGKPGTENLPGLFTIDAEFRNISGKALVDGRDVDRGSFKARSDGRALTVDGTCQLGGVPFKITASQDNPKAKLVLRADAELDDPARAKLGFDFGSLVTGPMGFRFIREALGSEQTRRIEADLTQTRLALAEASFEKTKGVPATLSLSLRGTSQVASLEDIIFQGKGFSVKGRARLDAGGKPVLYELSEVKLRPDDQFSARYEIRDDSTDLRITGRSLDARPFIQRWMSEEDPNEKSAKQFRLSVQLEQANGSNGATVRDLKFDYVRDGRQISDFSLNGRFPGSARITGQILKDSGRPYLLITSTDGGSALQFMDVYRNIRGGKLTLTQTLIDPQGRSERGVVLLENFQVVNEEALRRLFGATPVPDDESAATRRRLGAQESATLDRMRVVYTRAPGLTQFSDGVLRNSTFGTTFEGRIDWRRKAVDMRGTFIPLFALNNLPAQIPVIGAFLGGQNEGLIGVTFSVSGPVAGPTLRINPASVIAPGILRGFFAFARDEDSTPPSGAREQQGGSSKSN</sequence>
<reference evidence="3 4" key="1">
    <citation type="journal article" date="2017" name="Water Res.">
        <title>Comammox in drinking water systems.</title>
        <authorList>
            <person name="Wang Y."/>
            <person name="Ma L."/>
            <person name="Mao Y."/>
            <person name="Jiang X."/>
            <person name="Xia Y."/>
            <person name="Yu K."/>
            <person name="Li B."/>
            <person name="Zhang T."/>
        </authorList>
    </citation>
    <scope>NUCLEOTIDE SEQUENCE [LARGE SCALE GENOMIC DNA]</scope>
    <source>
        <strain evidence="3">SG_bin8</strain>
    </source>
</reference>
<keyword evidence="2" id="KW-0472">Membrane</keyword>
<feature type="region of interest" description="Disordered" evidence="1">
    <location>
        <begin position="1126"/>
        <end position="1145"/>
    </location>
</feature>
<dbReference type="Proteomes" id="UP000192872">
    <property type="component" value="Unassembled WGS sequence"/>
</dbReference>
<evidence type="ECO:0008006" key="5">
    <source>
        <dbReference type="Google" id="ProtNLM"/>
    </source>
</evidence>
<organism evidence="3 4">
    <name type="scientific">Candidatus Raskinella chloraquaticus</name>
    <dbReference type="NCBI Taxonomy" id="1951219"/>
    <lineage>
        <taxon>Bacteria</taxon>
        <taxon>Pseudomonadati</taxon>
        <taxon>Pseudomonadota</taxon>
        <taxon>Alphaproteobacteria</taxon>
        <taxon>Hyphomicrobiales</taxon>
        <taxon>Phreatobacteraceae</taxon>
        <taxon>Candidatus Raskinella</taxon>
    </lineage>
</organism>
<name>A0A1W9HVJ1_9HYPH</name>
<evidence type="ECO:0000313" key="4">
    <source>
        <dbReference type="Proteomes" id="UP000192872"/>
    </source>
</evidence>
<evidence type="ECO:0000256" key="2">
    <source>
        <dbReference type="SAM" id="Phobius"/>
    </source>
</evidence>
<accession>A0A1W9HVJ1</accession>
<evidence type="ECO:0000313" key="3">
    <source>
        <dbReference type="EMBL" id="OQW51449.1"/>
    </source>
</evidence>
<proteinExistence type="predicted"/>
<dbReference type="AlphaFoldDB" id="A0A1W9HVJ1"/>
<comment type="caution">
    <text evidence="3">The sequence shown here is derived from an EMBL/GenBank/DDBJ whole genome shotgun (WGS) entry which is preliminary data.</text>
</comment>
<feature type="transmembrane region" description="Helical" evidence="2">
    <location>
        <begin position="34"/>
        <end position="62"/>
    </location>
</feature>
<dbReference type="EMBL" id="LWDL01000019">
    <property type="protein sequence ID" value="OQW51449.1"/>
    <property type="molecule type" value="Genomic_DNA"/>
</dbReference>
<dbReference type="RefSeq" id="WP_376803823.1">
    <property type="nucleotide sequence ID" value="NZ_LWDL01000019.1"/>
</dbReference>